<proteinExistence type="predicted"/>
<feature type="transmembrane region" description="Helical" evidence="2">
    <location>
        <begin position="87"/>
        <end position="105"/>
    </location>
</feature>
<feature type="compositionally biased region" description="Low complexity" evidence="1">
    <location>
        <begin position="18"/>
        <end position="34"/>
    </location>
</feature>
<evidence type="ECO:0000256" key="1">
    <source>
        <dbReference type="SAM" id="MobiDB-lite"/>
    </source>
</evidence>
<reference evidence="3 4" key="1">
    <citation type="submission" date="2020-07" db="EMBL/GenBank/DDBJ databases">
        <title>Sequencing the genomes of 1000 actinobacteria strains.</title>
        <authorList>
            <person name="Klenk H.-P."/>
        </authorList>
    </citation>
    <scope>NUCLEOTIDE SEQUENCE [LARGE SCALE GENOMIC DNA]</scope>
    <source>
        <strain evidence="3 4">DSM 102047</strain>
    </source>
</reference>
<keyword evidence="2" id="KW-0812">Transmembrane</keyword>
<keyword evidence="2" id="KW-1133">Transmembrane helix</keyword>
<feature type="transmembrane region" description="Helical" evidence="2">
    <location>
        <begin position="117"/>
        <end position="143"/>
    </location>
</feature>
<comment type="caution">
    <text evidence="3">The sequence shown here is derived from an EMBL/GenBank/DDBJ whole genome shotgun (WGS) entry which is preliminary data.</text>
</comment>
<protein>
    <recommendedName>
        <fullName evidence="5">DUF4190 domain-containing protein</fullName>
    </recommendedName>
</protein>
<keyword evidence="2" id="KW-0472">Membrane</keyword>
<evidence type="ECO:0000313" key="4">
    <source>
        <dbReference type="Proteomes" id="UP000521748"/>
    </source>
</evidence>
<dbReference type="AlphaFoldDB" id="A0A7Y9S4T8"/>
<accession>A0A7Y9S4T8</accession>
<gene>
    <name evidence="3" type="ORF">FHU41_000800</name>
</gene>
<organism evidence="3 4">
    <name type="scientific">Psychromicrobium silvestre</name>
    <dbReference type="NCBI Taxonomy" id="1645614"/>
    <lineage>
        <taxon>Bacteria</taxon>
        <taxon>Bacillati</taxon>
        <taxon>Actinomycetota</taxon>
        <taxon>Actinomycetes</taxon>
        <taxon>Micrococcales</taxon>
        <taxon>Micrococcaceae</taxon>
        <taxon>Psychromicrobium</taxon>
    </lineage>
</organism>
<sequence>MSENPGTPGAPQPPGPQQPYQQGPVPGGQAQNQLPYPPGYQPGYQGGYPQSNYPPPQSPGQSNGLAIAALVLGIVAVPLAFIPFFGLVSVLLGIAAIVCGGIALARKGSSKPMPIIGGALGLLGMVISIVVTVITIIALTAAVHSTVDKFPSNFPSGFPSEISQQHQFKIVVTSTAESLVSFSAGTESGSKVTFKGNWEKEFTAKTFLGMATVSVTSVNPSASNQVSCEIFIDGKSVDKGSDTGSVSCIGTAEK</sequence>
<dbReference type="EMBL" id="JACBYQ010000001">
    <property type="protein sequence ID" value="NYE94579.1"/>
    <property type="molecule type" value="Genomic_DNA"/>
</dbReference>
<evidence type="ECO:0000256" key="2">
    <source>
        <dbReference type="SAM" id="Phobius"/>
    </source>
</evidence>
<feature type="region of interest" description="Disordered" evidence="1">
    <location>
        <begin position="1"/>
        <end position="59"/>
    </location>
</feature>
<feature type="transmembrane region" description="Helical" evidence="2">
    <location>
        <begin position="64"/>
        <end position="81"/>
    </location>
</feature>
<feature type="compositionally biased region" description="Pro residues" evidence="1">
    <location>
        <begin position="8"/>
        <end position="17"/>
    </location>
</feature>
<keyword evidence="4" id="KW-1185">Reference proteome</keyword>
<dbReference type="Proteomes" id="UP000521748">
    <property type="component" value="Unassembled WGS sequence"/>
</dbReference>
<dbReference type="RefSeq" id="WP_179388324.1">
    <property type="nucleotide sequence ID" value="NZ_JACBYQ010000001.1"/>
</dbReference>
<feature type="compositionally biased region" description="Low complexity" evidence="1">
    <location>
        <begin position="41"/>
        <end position="51"/>
    </location>
</feature>
<dbReference type="Gene3D" id="2.60.40.2880">
    <property type="entry name" value="MmpS1-5, C-terminal soluble domain"/>
    <property type="match status" value="1"/>
</dbReference>
<name>A0A7Y9S4T8_9MICC</name>
<evidence type="ECO:0000313" key="3">
    <source>
        <dbReference type="EMBL" id="NYE94579.1"/>
    </source>
</evidence>
<evidence type="ECO:0008006" key="5">
    <source>
        <dbReference type="Google" id="ProtNLM"/>
    </source>
</evidence>
<dbReference type="InterPro" id="IPR038468">
    <property type="entry name" value="MmpS_C"/>
</dbReference>